<dbReference type="Proteomes" id="UP000694844">
    <property type="component" value="Chromosome 1"/>
</dbReference>
<keyword evidence="6" id="KW-0677">Repeat</keyword>
<evidence type="ECO:0000256" key="3">
    <source>
        <dbReference type="ARBA" id="ARBA00022614"/>
    </source>
</evidence>
<dbReference type="InterPro" id="IPR032675">
    <property type="entry name" value="LRR_dom_sf"/>
</dbReference>
<dbReference type="PANTHER" id="PTHR24365:SF541">
    <property type="entry name" value="PROTEIN TOLL-RELATED"/>
    <property type="match status" value="1"/>
</dbReference>
<dbReference type="InterPro" id="IPR003591">
    <property type="entry name" value="Leu-rich_rpt_typical-subtyp"/>
</dbReference>
<dbReference type="PANTHER" id="PTHR24365">
    <property type="entry name" value="TOLL-LIKE RECEPTOR"/>
    <property type="match status" value="1"/>
</dbReference>
<dbReference type="PROSITE" id="PS50104">
    <property type="entry name" value="TIR"/>
    <property type="match status" value="1"/>
</dbReference>
<dbReference type="PROSITE" id="PS51450">
    <property type="entry name" value="LRR"/>
    <property type="match status" value="1"/>
</dbReference>
<reference evidence="14" key="2">
    <citation type="submission" date="2025-08" db="UniProtKB">
        <authorList>
            <consortium name="RefSeq"/>
        </authorList>
    </citation>
    <scope>IDENTIFICATION</scope>
    <source>
        <tissue evidence="14">Whole sample</tissue>
    </source>
</reference>
<dbReference type="OrthoDB" id="1526598at2759"/>
<keyword evidence="4 11" id="KW-0812">Transmembrane</keyword>
<evidence type="ECO:0000256" key="11">
    <source>
        <dbReference type="SAM" id="Phobius"/>
    </source>
</evidence>
<name>A0A8B8BL92_CRAVI</name>
<dbReference type="InterPro" id="IPR000157">
    <property type="entry name" value="TIR_dom"/>
</dbReference>
<dbReference type="Pfam" id="PF13676">
    <property type="entry name" value="TIR_2"/>
    <property type="match status" value="1"/>
</dbReference>
<dbReference type="SUPFAM" id="SSF52200">
    <property type="entry name" value="Toll/Interleukin receptor TIR domain"/>
    <property type="match status" value="1"/>
</dbReference>
<dbReference type="GO" id="GO:0005886">
    <property type="term" value="C:plasma membrane"/>
    <property type="evidence" value="ECO:0007669"/>
    <property type="project" value="TreeGrafter"/>
</dbReference>
<dbReference type="SMART" id="SM00255">
    <property type="entry name" value="TIR"/>
    <property type="match status" value="1"/>
</dbReference>
<dbReference type="SUPFAM" id="SSF52058">
    <property type="entry name" value="L domain-like"/>
    <property type="match status" value="1"/>
</dbReference>
<evidence type="ECO:0000256" key="7">
    <source>
        <dbReference type="ARBA" id="ARBA00022989"/>
    </source>
</evidence>
<comment type="similarity">
    <text evidence="2">Belongs to the Toll-like receptor family.</text>
</comment>
<accession>A0A8B8BL92</accession>
<dbReference type="AlphaFoldDB" id="A0A8B8BL92"/>
<evidence type="ECO:0000256" key="8">
    <source>
        <dbReference type="ARBA" id="ARBA00023136"/>
    </source>
</evidence>
<sequence length="504" mass="58845">MKSNLRKVVPFTTYLEPYKMCTFGETDLKSKRRAEFENSNNTNTDDVDCKKLGAFDVLSVLPSSLETLVAIGMITGQTCIPPSRTRGNSRLKDIDISRDGYYRWIGPIKVNASTNQIEKLNISHNQCSFIEDGFFDQLRQLKILDVSNNLLGPFFQQERSKNVFKFLIRLEVLNMSDNKISSLPNSLLRRTYSLRSLTISNNLIETWTLDISGLDDLSYVDVSYNKLATLPLAVREKLDKNQNVTLDFLHNKILCTCENMDFLDWIFTSKVLVRLAHNDTCTGYNGNITQAYQYLRNECKKDNSVREWLYPVQTMCILFILSVLALIMYKKRWAIIYHWYLFRLRRKGYTPIEGYNDGYQYDAFLSFADEDRPFVDQVVTKLEENMDLQFQVCVHYRDFIPGRSISNNIVSSIHTSKKTVVFISRAYLKSSWCKYELQMAISEESHMNRRVIIMIVLEEDIPHRSLPLEVMHYYRTTSYITKPSNEQEMTLFWEALRVVLTNEL</sequence>
<feature type="transmembrane region" description="Helical" evidence="11">
    <location>
        <begin position="308"/>
        <end position="329"/>
    </location>
</feature>
<evidence type="ECO:0000256" key="6">
    <source>
        <dbReference type="ARBA" id="ARBA00022737"/>
    </source>
</evidence>
<keyword evidence="3" id="KW-0433">Leucine-rich repeat</keyword>
<keyword evidence="9" id="KW-0675">Receptor</keyword>
<evidence type="ECO:0000256" key="10">
    <source>
        <dbReference type="ARBA" id="ARBA00023180"/>
    </source>
</evidence>
<protein>
    <submittedName>
        <fullName evidence="14">Toll-like receptor 4</fullName>
    </submittedName>
</protein>
<keyword evidence="5" id="KW-0732">Signal</keyword>
<keyword evidence="10" id="KW-0325">Glycoprotein</keyword>
<evidence type="ECO:0000313" key="13">
    <source>
        <dbReference type="Proteomes" id="UP000694844"/>
    </source>
</evidence>
<evidence type="ECO:0000256" key="2">
    <source>
        <dbReference type="ARBA" id="ARBA00009634"/>
    </source>
</evidence>
<dbReference type="GeneID" id="111111115"/>
<dbReference type="RefSeq" id="XP_022303609.1">
    <property type="nucleotide sequence ID" value="XM_022447901.1"/>
</dbReference>
<dbReference type="Gene3D" id="3.80.10.10">
    <property type="entry name" value="Ribonuclease Inhibitor"/>
    <property type="match status" value="1"/>
</dbReference>
<dbReference type="KEGG" id="cvn:111111115"/>
<proteinExistence type="inferred from homology"/>
<evidence type="ECO:0000256" key="5">
    <source>
        <dbReference type="ARBA" id="ARBA00022729"/>
    </source>
</evidence>
<evidence type="ECO:0000256" key="4">
    <source>
        <dbReference type="ARBA" id="ARBA00022692"/>
    </source>
</evidence>
<keyword evidence="8 11" id="KW-0472">Membrane</keyword>
<keyword evidence="7 11" id="KW-1133">Transmembrane helix</keyword>
<dbReference type="SMART" id="SM00369">
    <property type="entry name" value="LRR_TYP"/>
    <property type="match status" value="3"/>
</dbReference>
<dbReference type="PRINTS" id="PR01537">
    <property type="entry name" value="INTRLKN1R1F"/>
</dbReference>
<evidence type="ECO:0000313" key="14">
    <source>
        <dbReference type="RefSeq" id="XP_022303609.1"/>
    </source>
</evidence>
<dbReference type="InterPro" id="IPR035897">
    <property type="entry name" value="Toll_tir_struct_dom_sf"/>
</dbReference>
<evidence type="ECO:0000259" key="12">
    <source>
        <dbReference type="PROSITE" id="PS50104"/>
    </source>
</evidence>
<evidence type="ECO:0000256" key="1">
    <source>
        <dbReference type="ARBA" id="ARBA00004167"/>
    </source>
</evidence>
<reference evidence="13" key="1">
    <citation type="submission" date="2024-06" db="UniProtKB">
        <authorList>
            <consortium name="RefSeq"/>
        </authorList>
    </citation>
    <scope>NUCLEOTIDE SEQUENCE [LARGE SCALE GENOMIC DNA]</scope>
</reference>
<dbReference type="Pfam" id="PF13855">
    <property type="entry name" value="LRR_8"/>
    <property type="match status" value="1"/>
</dbReference>
<dbReference type="GO" id="GO:0038023">
    <property type="term" value="F:signaling receptor activity"/>
    <property type="evidence" value="ECO:0007669"/>
    <property type="project" value="TreeGrafter"/>
</dbReference>
<dbReference type="InterPro" id="IPR001611">
    <property type="entry name" value="Leu-rich_rpt"/>
</dbReference>
<gene>
    <name evidence="14" type="primary">LOC111111115</name>
</gene>
<dbReference type="Gene3D" id="3.40.50.10140">
    <property type="entry name" value="Toll/interleukin-1 receptor homology (TIR) domain"/>
    <property type="match status" value="1"/>
</dbReference>
<comment type="subcellular location">
    <subcellularLocation>
        <location evidence="1">Membrane</location>
        <topology evidence="1">Single-pass membrane protein</topology>
    </subcellularLocation>
</comment>
<dbReference type="GO" id="GO:0007165">
    <property type="term" value="P:signal transduction"/>
    <property type="evidence" value="ECO:0007669"/>
    <property type="project" value="InterPro"/>
</dbReference>
<evidence type="ECO:0000256" key="9">
    <source>
        <dbReference type="ARBA" id="ARBA00023170"/>
    </source>
</evidence>
<organism evidence="13 14">
    <name type="scientific">Crassostrea virginica</name>
    <name type="common">Eastern oyster</name>
    <dbReference type="NCBI Taxonomy" id="6565"/>
    <lineage>
        <taxon>Eukaryota</taxon>
        <taxon>Metazoa</taxon>
        <taxon>Spiralia</taxon>
        <taxon>Lophotrochozoa</taxon>
        <taxon>Mollusca</taxon>
        <taxon>Bivalvia</taxon>
        <taxon>Autobranchia</taxon>
        <taxon>Pteriomorphia</taxon>
        <taxon>Ostreida</taxon>
        <taxon>Ostreoidea</taxon>
        <taxon>Ostreidae</taxon>
        <taxon>Crassostrea</taxon>
    </lineage>
</organism>
<keyword evidence="13" id="KW-1185">Reference proteome</keyword>
<feature type="domain" description="TIR" evidence="12">
    <location>
        <begin position="359"/>
        <end position="500"/>
    </location>
</feature>